<evidence type="ECO:0000313" key="2">
    <source>
        <dbReference type="EMBL" id="OGF40173.1"/>
    </source>
</evidence>
<feature type="domain" description="Restriction endonuclease type IV Mrr" evidence="1">
    <location>
        <begin position="193"/>
        <end position="295"/>
    </location>
</feature>
<comment type="caution">
    <text evidence="2">The sequence shown here is derived from an EMBL/GenBank/DDBJ whole genome shotgun (WGS) entry which is preliminary data.</text>
</comment>
<gene>
    <name evidence="2" type="ORF">A2531_06535</name>
</gene>
<sequence>MSYYDQIKNELTNLIQNLKNSGSSFDASFKKFKEEETKLLKLKEEINQLAKERQMGFPWLAKAYDDFFNLQDKQMVDFLKYKRQPAIKVSEVVKEYSRLKRAAEKEKRIAQYLVHYYESVAPFLIDLKEEVDLGTEEDKKIFEEFSDEERDDETTNYLTKEEYRKLPSVERNQMALDRFWKRPKSKWLIGRLYERYVGYLFEKEGYDVEYVGIFKGFEDLGRDLICKKGKNITIIQCKNWSKFRTIYEKHIFQFFGTVFQYRDENPKHNVKAIFYTTTSLSDLARRFAKELNIQLEENHHFNIEYPAIKCNIGRTSGEKIYHLPFDQQYDKTKIEPHKGEFYCQTVKEAEDAGFRRAFRYRQNKK</sequence>
<dbReference type="Pfam" id="PF04471">
    <property type="entry name" value="Mrr_cat"/>
    <property type="match status" value="1"/>
</dbReference>
<dbReference type="GO" id="GO:0003677">
    <property type="term" value="F:DNA binding"/>
    <property type="evidence" value="ECO:0007669"/>
    <property type="project" value="InterPro"/>
</dbReference>
<dbReference type="InterPro" id="IPR011335">
    <property type="entry name" value="Restrct_endonuc-II-like"/>
</dbReference>
<evidence type="ECO:0000259" key="1">
    <source>
        <dbReference type="Pfam" id="PF04471"/>
    </source>
</evidence>
<protein>
    <recommendedName>
        <fullName evidence="1">Restriction endonuclease type IV Mrr domain-containing protein</fullName>
    </recommendedName>
</protein>
<reference evidence="2 3" key="1">
    <citation type="journal article" date="2016" name="Nat. Commun.">
        <title>Thousands of microbial genomes shed light on interconnected biogeochemical processes in an aquifer system.</title>
        <authorList>
            <person name="Anantharaman K."/>
            <person name="Brown C.T."/>
            <person name="Hug L.A."/>
            <person name="Sharon I."/>
            <person name="Castelle C.J."/>
            <person name="Probst A.J."/>
            <person name="Thomas B.C."/>
            <person name="Singh A."/>
            <person name="Wilkins M.J."/>
            <person name="Karaoz U."/>
            <person name="Brodie E.L."/>
            <person name="Williams K.H."/>
            <person name="Hubbard S.S."/>
            <person name="Banfield J.F."/>
        </authorList>
    </citation>
    <scope>NUCLEOTIDE SEQUENCE [LARGE SCALE GENOMIC DNA]</scope>
</reference>
<dbReference type="EMBL" id="MFGO01000035">
    <property type="protein sequence ID" value="OGF40173.1"/>
    <property type="molecule type" value="Genomic_DNA"/>
</dbReference>
<dbReference type="InterPro" id="IPR011856">
    <property type="entry name" value="tRNA_endonuc-like_dom_sf"/>
</dbReference>
<dbReference type="InterPro" id="IPR007560">
    <property type="entry name" value="Restrct_endonuc_IV_Mrr"/>
</dbReference>
<dbReference type="GO" id="GO:0009307">
    <property type="term" value="P:DNA restriction-modification system"/>
    <property type="evidence" value="ECO:0007669"/>
    <property type="project" value="InterPro"/>
</dbReference>
<dbReference type="Proteomes" id="UP000177579">
    <property type="component" value="Unassembled WGS sequence"/>
</dbReference>
<proteinExistence type="predicted"/>
<accession>A0A1F5TMK8</accession>
<dbReference type="SUPFAM" id="SSF52980">
    <property type="entry name" value="Restriction endonuclease-like"/>
    <property type="match status" value="1"/>
</dbReference>
<dbReference type="GO" id="GO:0004519">
    <property type="term" value="F:endonuclease activity"/>
    <property type="evidence" value="ECO:0007669"/>
    <property type="project" value="InterPro"/>
</dbReference>
<dbReference type="Gene3D" id="3.40.1350.10">
    <property type="match status" value="1"/>
</dbReference>
<name>A0A1F5TMK8_9BACT</name>
<dbReference type="AlphaFoldDB" id="A0A1F5TMK8"/>
<evidence type="ECO:0000313" key="3">
    <source>
        <dbReference type="Proteomes" id="UP000177579"/>
    </source>
</evidence>
<organism evidence="2 3">
    <name type="scientific">Candidatus Falkowbacteria bacterium RIFOXYD2_FULL_34_120</name>
    <dbReference type="NCBI Taxonomy" id="1798007"/>
    <lineage>
        <taxon>Bacteria</taxon>
        <taxon>Candidatus Falkowiibacteriota</taxon>
    </lineage>
</organism>